<name>A0A843XX40_COLES</name>
<dbReference type="Proteomes" id="UP000652761">
    <property type="component" value="Unassembled WGS sequence"/>
</dbReference>
<proteinExistence type="predicted"/>
<gene>
    <name evidence="1" type="ORF">Taro_056585</name>
</gene>
<keyword evidence="2" id="KW-1185">Reference proteome</keyword>
<dbReference type="EMBL" id="NMUH01016691">
    <property type="protein sequence ID" value="MQM23520.1"/>
    <property type="molecule type" value="Genomic_DNA"/>
</dbReference>
<sequence length="163" mass="17083">MASSVALSSSGTILRSPFRFPGRRLPCARVPRRCRVAATAVGGTSMQSYAAAEGVGEVRISVEGVRNGAAAGPGTAGRVEAAEERDEEGVGLSVLYDDGFGKASVKDYLDWSREMIRVDGGGPRWFCPLECCAPFKGSPLLLFLPGTDGTGLGLILHHKSLGK</sequence>
<reference evidence="1" key="1">
    <citation type="submission" date="2017-07" db="EMBL/GenBank/DDBJ databases">
        <title>Taro Niue Genome Assembly and Annotation.</title>
        <authorList>
            <person name="Atibalentja N."/>
            <person name="Keating K."/>
            <person name="Fields C.J."/>
        </authorList>
    </citation>
    <scope>NUCLEOTIDE SEQUENCE</scope>
    <source>
        <strain evidence="1">Niue_2</strain>
        <tissue evidence="1">Leaf</tissue>
    </source>
</reference>
<dbReference type="OrthoDB" id="694004at2759"/>
<evidence type="ECO:0000313" key="1">
    <source>
        <dbReference type="EMBL" id="MQM23520.1"/>
    </source>
</evidence>
<organism evidence="1 2">
    <name type="scientific">Colocasia esculenta</name>
    <name type="common">Wild taro</name>
    <name type="synonym">Arum esculentum</name>
    <dbReference type="NCBI Taxonomy" id="4460"/>
    <lineage>
        <taxon>Eukaryota</taxon>
        <taxon>Viridiplantae</taxon>
        <taxon>Streptophyta</taxon>
        <taxon>Embryophyta</taxon>
        <taxon>Tracheophyta</taxon>
        <taxon>Spermatophyta</taxon>
        <taxon>Magnoliopsida</taxon>
        <taxon>Liliopsida</taxon>
        <taxon>Araceae</taxon>
        <taxon>Aroideae</taxon>
        <taxon>Colocasieae</taxon>
        <taxon>Colocasia</taxon>
    </lineage>
</organism>
<comment type="caution">
    <text evidence="1">The sequence shown here is derived from an EMBL/GenBank/DDBJ whole genome shotgun (WGS) entry which is preliminary data.</text>
</comment>
<protein>
    <submittedName>
        <fullName evidence="1">Uncharacterized protein</fullName>
    </submittedName>
</protein>
<evidence type="ECO:0000313" key="2">
    <source>
        <dbReference type="Proteomes" id="UP000652761"/>
    </source>
</evidence>
<accession>A0A843XX40</accession>
<dbReference type="AlphaFoldDB" id="A0A843XX40"/>